<comment type="caution">
    <text evidence="2">The sequence shown here is derived from an EMBL/GenBank/DDBJ whole genome shotgun (WGS) entry which is preliminary data.</text>
</comment>
<keyword evidence="1" id="KW-0010">Activator</keyword>
<evidence type="ECO:0000313" key="3">
    <source>
        <dbReference type="EMBL" id="MBC2177808.1"/>
    </source>
</evidence>
<evidence type="ECO:0000256" key="1">
    <source>
        <dbReference type="ARBA" id="ARBA00023159"/>
    </source>
</evidence>
<reference evidence="2 4" key="1">
    <citation type="submission" date="2020-03" db="EMBL/GenBank/DDBJ databases">
        <title>Soil Listeria distribution.</title>
        <authorList>
            <person name="Liao J."/>
            <person name="Wiedmann M."/>
        </authorList>
    </citation>
    <scope>NUCLEOTIDE SEQUENCE [LARGE SCALE GENOMIC DNA]</scope>
    <source>
        <strain evidence="2 4">FSL L7-0259</strain>
    </source>
</reference>
<dbReference type="EMBL" id="JAARYD010000007">
    <property type="protein sequence ID" value="MBC2177808.1"/>
    <property type="molecule type" value="Genomic_DNA"/>
</dbReference>
<protein>
    <submittedName>
        <fullName evidence="2">Crp/Fnr family transcriptional regulator</fullName>
    </submittedName>
</protein>
<dbReference type="SUPFAM" id="SSF51206">
    <property type="entry name" value="cAMP-binding domain-like"/>
    <property type="match status" value="1"/>
</dbReference>
<dbReference type="AlphaFoldDB" id="A0A7X0Z8C2"/>
<proteinExistence type="predicted"/>
<dbReference type="RefSeq" id="WP_185549328.1">
    <property type="nucleotide sequence ID" value="NZ_JAARYD010000007.1"/>
</dbReference>
<gene>
    <name evidence="2" type="ORF">HCB27_14150</name>
    <name evidence="3" type="ORF">HCB27_14345</name>
</gene>
<dbReference type="Proteomes" id="UP000541735">
    <property type="component" value="Unassembled WGS sequence"/>
</dbReference>
<evidence type="ECO:0000313" key="4">
    <source>
        <dbReference type="Proteomes" id="UP000541735"/>
    </source>
</evidence>
<organism evidence="2 4">
    <name type="scientific">Listeria booriae</name>
    <dbReference type="NCBI Taxonomy" id="1552123"/>
    <lineage>
        <taxon>Bacteria</taxon>
        <taxon>Bacillati</taxon>
        <taxon>Bacillota</taxon>
        <taxon>Bacilli</taxon>
        <taxon>Bacillales</taxon>
        <taxon>Listeriaceae</taxon>
        <taxon>Listeria</taxon>
    </lineage>
</organism>
<evidence type="ECO:0000313" key="2">
    <source>
        <dbReference type="EMBL" id="MBC2177771.1"/>
    </source>
</evidence>
<dbReference type="InterPro" id="IPR018490">
    <property type="entry name" value="cNMP-bd_dom_sf"/>
</dbReference>
<sequence length="182" mass="21195">MYKTEEVVQLKKKVIASPGDYIVAKGYLACKTGQQFIYFAKQGDTILVTTSVCENSLYFEAKSDVILIRMPEERSLVLFNRRNEWNERLMARMALRIQFYALPAKERLYILLFQMGKEIGISSGADCFIPNMVTQQELGVYINCTREYLCAVKRKLVLDGWIDRGKGWKLLDWERWVKNWGA</sequence>
<dbReference type="InterPro" id="IPR014710">
    <property type="entry name" value="RmlC-like_jellyroll"/>
</dbReference>
<dbReference type="EMBL" id="JAARYD010000007">
    <property type="protein sequence ID" value="MBC2177771.1"/>
    <property type="molecule type" value="Genomic_DNA"/>
</dbReference>
<dbReference type="SUPFAM" id="SSF46785">
    <property type="entry name" value="Winged helix' DNA-binding domain"/>
    <property type="match status" value="1"/>
</dbReference>
<accession>A0A7X0Z8C2</accession>
<dbReference type="InterPro" id="IPR036390">
    <property type="entry name" value="WH_DNA-bd_sf"/>
</dbReference>
<dbReference type="Gene3D" id="2.60.120.10">
    <property type="entry name" value="Jelly Rolls"/>
    <property type="match status" value="1"/>
</dbReference>
<name>A0A7X0Z8C2_9LIST</name>